<dbReference type="EMBL" id="FOTY01000016">
    <property type="protein sequence ID" value="SFM12883.1"/>
    <property type="molecule type" value="Genomic_DNA"/>
</dbReference>
<evidence type="ECO:0000313" key="3">
    <source>
        <dbReference type="Proteomes" id="UP000199668"/>
    </source>
</evidence>
<dbReference type="OrthoDB" id="9806213at2"/>
<dbReference type="AlphaFoldDB" id="A0A1I4NCC8"/>
<evidence type="ECO:0000313" key="2">
    <source>
        <dbReference type="EMBL" id="SFM12883.1"/>
    </source>
</evidence>
<reference evidence="2 3" key="1">
    <citation type="submission" date="2016-10" db="EMBL/GenBank/DDBJ databases">
        <authorList>
            <person name="de Groot N.N."/>
        </authorList>
    </citation>
    <scope>NUCLEOTIDE SEQUENCE [LARGE SCALE GENOMIC DNA]</scope>
    <source>
        <strain evidence="2 3">CGMCC 1.6134</strain>
    </source>
</reference>
<feature type="domain" description="Abortive phage infection protein C-terminal" evidence="1">
    <location>
        <begin position="243"/>
        <end position="548"/>
    </location>
</feature>
<proteinExistence type="predicted"/>
<protein>
    <submittedName>
        <fullName evidence="2">AIPR protein</fullName>
    </submittedName>
</protein>
<dbReference type="STRING" id="266892.SAMN04488054_11674"/>
<name>A0A1I4NCC8_9BACI</name>
<organism evidence="2 3">
    <name type="scientific">Salibacterium qingdaonense</name>
    <dbReference type="NCBI Taxonomy" id="266892"/>
    <lineage>
        <taxon>Bacteria</taxon>
        <taxon>Bacillati</taxon>
        <taxon>Bacillota</taxon>
        <taxon>Bacilli</taxon>
        <taxon>Bacillales</taxon>
        <taxon>Bacillaceae</taxon>
    </lineage>
</organism>
<dbReference type="RefSeq" id="WP_090927353.1">
    <property type="nucleotide sequence ID" value="NZ_FOTY01000016.1"/>
</dbReference>
<accession>A0A1I4NCC8</accession>
<dbReference type="Pfam" id="PF10592">
    <property type="entry name" value="AIPR"/>
    <property type="match status" value="1"/>
</dbReference>
<keyword evidence="3" id="KW-1185">Reference proteome</keyword>
<dbReference type="InterPro" id="IPR018891">
    <property type="entry name" value="AIPR_C"/>
</dbReference>
<sequence>MGLLEVNQIKSKLQENYTGIIDLSDVKNVSPEEEEKYFLTRALAAYSINILYPAVEKQSVVNSIVDGSDDNGIDLIFYNEESNELCMVQSKFNSTGASEPNLGEIQKFTTGVKDLINFKFDKFNQKVNERKEEIISILDKSKLKFKIVLAYTASNLSKHARREFEDLLEELNDLRNVADLEIINQQRIHTLLISNGSSRVIDIDVNLTEWGRYEGDLEAFYGQINATQLVEWWESYGNSLYDYNLRKVLGNTKINEEMWETLETEPELFWYYNNGVTLVCKEVDKKRKFGSSRAFGEFECKGISIVNGAQTVGVIGKYGQASIENKERLEDVLLPFRIISIEREDEDGETYFDETFAADVTTKNNRQNQIENRDFIVLDPLQKKIENDLAMEGITYHLMRSESEDDLDDDTTNLKEATRALAFASDIDSTIVVRREIGNKIFSDINDPRYKKLFNPSVTSFYVWNCVNIQRLIDNSTEEVKKNVDDKEKAILTYGKEIISKFIFEKINKANIEKYKIQEKKELIEFDLNPEIEKALASIKEHVESYDKSISNIFKSPGDMKEIYKKILEEDQTTGTPVEAEGVFDISSVENLSRLERLQFSNFMKKIQHDPLAKEFFENWILNVYDSEKHSIGYRSNIHFYLNEDKKATDKFIFRIAYYTKLIISFEINIFDSKYTSVLYQNQDFLEWAKEKTDDKNRLVVDNEHDLKMLYEINKFVI</sequence>
<gene>
    <name evidence="2" type="ORF">SAMN04488054_11674</name>
</gene>
<dbReference type="Proteomes" id="UP000199668">
    <property type="component" value="Unassembled WGS sequence"/>
</dbReference>
<evidence type="ECO:0000259" key="1">
    <source>
        <dbReference type="Pfam" id="PF10592"/>
    </source>
</evidence>